<name>M0BN22_9EURY</name>
<dbReference type="EMBL" id="AOIQ01000009">
    <property type="protein sequence ID" value="ELZ12265.1"/>
    <property type="molecule type" value="Genomic_DNA"/>
</dbReference>
<dbReference type="RefSeq" id="WP_007699101.1">
    <property type="nucleotide sequence ID" value="NZ_AOIQ01000009.1"/>
</dbReference>
<dbReference type="Proteomes" id="UP000011560">
    <property type="component" value="Unassembled WGS sequence"/>
</dbReference>
<feature type="compositionally biased region" description="Basic and acidic residues" evidence="1">
    <location>
        <begin position="1"/>
        <end position="10"/>
    </location>
</feature>
<dbReference type="InterPro" id="IPR006311">
    <property type="entry name" value="TAT_signal"/>
</dbReference>
<organism evidence="2 3">
    <name type="scientific">Halovivax asiaticus JCM 14624</name>
    <dbReference type="NCBI Taxonomy" id="1227490"/>
    <lineage>
        <taxon>Archaea</taxon>
        <taxon>Methanobacteriati</taxon>
        <taxon>Methanobacteriota</taxon>
        <taxon>Stenosarchaea group</taxon>
        <taxon>Halobacteria</taxon>
        <taxon>Halobacteriales</taxon>
        <taxon>Natrialbaceae</taxon>
        <taxon>Halovivax</taxon>
    </lineage>
</organism>
<sequence length="166" mass="17724">MTPSPDHDATPAKNASSTRRTVLRTGAAITASGLGLATLTGQVAAHFPPKLDIDIVPGSEANPVIPNRFGMVPVAILQNDEFDPTSEDVRYRFGAPDVVTDREGARPIFDGFVTDVDDDGNDDLLLVFPMDGTGFDGDETEGRIEWERDESGEHGLSGTDAVTIVR</sequence>
<proteinExistence type="predicted"/>
<protein>
    <submittedName>
        <fullName evidence="2">Uncharacterized protein</fullName>
    </submittedName>
</protein>
<accession>M0BN22</accession>
<evidence type="ECO:0000313" key="2">
    <source>
        <dbReference type="EMBL" id="ELZ12265.1"/>
    </source>
</evidence>
<comment type="caution">
    <text evidence="2">The sequence shown here is derived from an EMBL/GenBank/DDBJ whole genome shotgun (WGS) entry which is preliminary data.</text>
</comment>
<gene>
    <name evidence="2" type="ORF">C479_05638</name>
</gene>
<dbReference type="PROSITE" id="PS51318">
    <property type="entry name" value="TAT"/>
    <property type="match status" value="1"/>
</dbReference>
<dbReference type="OrthoDB" id="201781at2157"/>
<feature type="region of interest" description="Disordered" evidence="1">
    <location>
        <begin position="1"/>
        <end position="20"/>
    </location>
</feature>
<evidence type="ECO:0000256" key="1">
    <source>
        <dbReference type="SAM" id="MobiDB-lite"/>
    </source>
</evidence>
<dbReference type="AlphaFoldDB" id="M0BN22"/>
<evidence type="ECO:0000313" key="3">
    <source>
        <dbReference type="Proteomes" id="UP000011560"/>
    </source>
</evidence>
<reference evidence="2 3" key="1">
    <citation type="journal article" date="2014" name="PLoS Genet.">
        <title>Phylogenetically driven sequencing of extremely halophilic archaea reveals strategies for static and dynamic osmo-response.</title>
        <authorList>
            <person name="Becker E.A."/>
            <person name="Seitzer P.M."/>
            <person name="Tritt A."/>
            <person name="Larsen D."/>
            <person name="Krusor M."/>
            <person name="Yao A.I."/>
            <person name="Wu D."/>
            <person name="Madern D."/>
            <person name="Eisen J.A."/>
            <person name="Darling A.E."/>
            <person name="Facciotti M.T."/>
        </authorList>
    </citation>
    <scope>NUCLEOTIDE SEQUENCE [LARGE SCALE GENOMIC DNA]</scope>
    <source>
        <strain evidence="2 3">JCM 14624</strain>
    </source>
</reference>
<keyword evidence="3" id="KW-1185">Reference proteome</keyword>